<reference evidence="1" key="2">
    <citation type="journal article" date="2015" name="Genome Biol.">
        <title>Comparative genomics of Steinernema reveals deeply conserved gene regulatory networks.</title>
        <authorList>
            <person name="Dillman A.R."/>
            <person name="Macchietto M."/>
            <person name="Porter C.F."/>
            <person name="Rogers A."/>
            <person name="Williams B."/>
            <person name="Antoshechkin I."/>
            <person name="Lee M.M."/>
            <person name="Goodwin Z."/>
            <person name="Lu X."/>
            <person name="Lewis E.E."/>
            <person name="Goodrich-Blair H."/>
            <person name="Stock S.P."/>
            <person name="Adams B.J."/>
            <person name="Sternberg P.W."/>
            <person name="Mortazavi A."/>
        </authorList>
    </citation>
    <scope>NUCLEOTIDE SEQUENCE [LARGE SCALE GENOMIC DNA]</scope>
    <source>
        <strain evidence="1">ALL</strain>
    </source>
</reference>
<accession>A0A4U5NFV4</accession>
<reference evidence="1" key="3">
    <citation type="journal article" date="2019" name="G3 (Bethesda)">
        <title>Hybrid Assembly of the Genome of the Entomopathogenic Nematode Steinernema carpocapsae Identifies the X-Chromosome.</title>
        <authorList>
            <person name="Serra L."/>
            <person name="Macchietto M."/>
            <person name="Macias-Munoz A."/>
            <person name="McGill C.J."/>
            <person name="Rodriguez I.M."/>
            <person name="Rodriguez B."/>
            <person name="Murad R."/>
            <person name="Mortazavi A."/>
        </authorList>
    </citation>
    <scope>NUCLEOTIDE SEQUENCE</scope>
    <source>
        <strain evidence="1">ALL</strain>
    </source>
</reference>
<protein>
    <submittedName>
        <fullName evidence="1">Uncharacterized protein</fullName>
    </submittedName>
</protein>
<sequence>MSQHPSEGVGEIVQMKNRNQEFGRFGNDDFFELRAAVVGGEFLLEDFEETQKFGILVEEKILDEELDRGELDFDVGVLEVGGEDLAIVGGHSEVK</sequence>
<reference evidence="1" key="1">
    <citation type="submission" date="2013-11" db="EMBL/GenBank/DDBJ databases">
        <authorList>
            <person name="Sternberg P."/>
            <person name="Dillman A."/>
            <person name="Macchietto M."/>
        </authorList>
    </citation>
    <scope>NUCLEOTIDE SEQUENCE</scope>
    <source>
        <strain evidence="1">ALL</strain>
    </source>
</reference>
<organism evidence="1">
    <name type="scientific">Steinernema carpocapsae</name>
    <name type="common">Entomopathogenic nematode</name>
    <dbReference type="NCBI Taxonomy" id="34508"/>
    <lineage>
        <taxon>Eukaryota</taxon>
        <taxon>Metazoa</taxon>
        <taxon>Ecdysozoa</taxon>
        <taxon>Nematoda</taxon>
        <taxon>Chromadorea</taxon>
        <taxon>Rhabditida</taxon>
        <taxon>Tylenchina</taxon>
        <taxon>Panagrolaimomorpha</taxon>
        <taxon>Strongyloidoidea</taxon>
        <taxon>Steinernematidae</taxon>
        <taxon>Steinernema</taxon>
    </lineage>
</organism>
<comment type="caution">
    <text evidence="1">The sequence shown here is derived from an EMBL/GenBank/DDBJ whole genome shotgun (WGS) entry which is preliminary data.</text>
</comment>
<dbReference type="EMBL" id="AZBU02000004">
    <property type="protein sequence ID" value="TKR81596.1"/>
    <property type="molecule type" value="Genomic_DNA"/>
</dbReference>
<proteinExistence type="predicted"/>
<gene>
    <name evidence="1" type="ORF">L596_015442</name>
</gene>
<evidence type="ECO:0000313" key="1">
    <source>
        <dbReference type="EMBL" id="TKR81596.1"/>
    </source>
</evidence>
<dbReference type="AlphaFoldDB" id="A0A4U5NFV4"/>
<name>A0A4U5NFV4_STECR</name>